<comment type="caution">
    <text evidence="4">The sequence shown here is derived from an EMBL/GenBank/DDBJ whole genome shotgun (WGS) entry which is preliminary data.</text>
</comment>
<dbReference type="PANTHER" id="PTHR22847">
    <property type="entry name" value="WD40 REPEAT PROTEIN"/>
    <property type="match status" value="1"/>
</dbReference>
<dbReference type="SMR" id="A0A1C7MD29"/>
<accession>A0A1C7MD29</accession>
<dbReference type="Proteomes" id="UP000092993">
    <property type="component" value="Unassembled WGS sequence"/>
</dbReference>
<dbReference type="PANTHER" id="PTHR22847:SF637">
    <property type="entry name" value="WD REPEAT DOMAIN 5B"/>
    <property type="match status" value="1"/>
</dbReference>
<reference evidence="4 5" key="1">
    <citation type="submission" date="2016-03" db="EMBL/GenBank/DDBJ databases">
        <title>Whole genome sequencing of Grifola frondosa 9006-11.</title>
        <authorList>
            <person name="Min B."/>
            <person name="Park H."/>
            <person name="Kim J.-G."/>
            <person name="Cho H."/>
            <person name="Oh Y.-L."/>
            <person name="Kong W.-S."/>
            <person name="Choi I.-G."/>
        </authorList>
    </citation>
    <scope>NUCLEOTIDE SEQUENCE [LARGE SCALE GENOMIC DNA]</scope>
    <source>
        <strain evidence="4 5">9006-11</strain>
    </source>
</reference>
<dbReference type="PROSITE" id="PS50294">
    <property type="entry name" value="WD_REPEATS_REGION"/>
    <property type="match status" value="1"/>
</dbReference>
<dbReference type="SUPFAM" id="SSF50978">
    <property type="entry name" value="WD40 repeat-like"/>
    <property type="match status" value="1"/>
</dbReference>
<evidence type="ECO:0000313" key="5">
    <source>
        <dbReference type="Proteomes" id="UP000092993"/>
    </source>
</evidence>
<dbReference type="InterPro" id="IPR015943">
    <property type="entry name" value="WD40/YVTN_repeat-like_dom_sf"/>
</dbReference>
<keyword evidence="5" id="KW-1185">Reference proteome</keyword>
<organism evidence="4 5">
    <name type="scientific">Grifola frondosa</name>
    <name type="common">Maitake</name>
    <name type="synonym">Polyporus frondosus</name>
    <dbReference type="NCBI Taxonomy" id="5627"/>
    <lineage>
        <taxon>Eukaryota</taxon>
        <taxon>Fungi</taxon>
        <taxon>Dikarya</taxon>
        <taxon>Basidiomycota</taxon>
        <taxon>Agaricomycotina</taxon>
        <taxon>Agaricomycetes</taxon>
        <taxon>Polyporales</taxon>
        <taxon>Grifolaceae</taxon>
        <taxon>Grifola</taxon>
    </lineage>
</organism>
<dbReference type="OrthoDB" id="427368at2759"/>
<proteinExistence type="predicted"/>
<dbReference type="GO" id="GO:1990234">
    <property type="term" value="C:transferase complex"/>
    <property type="evidence" value="ECO:0007669"/>
    <property type="project" value="UniProtKB-ARBA"/>
</dbReference>
<evidence type="ECO:0000256" key="3">
    <source>
        <dbReference type="PROSITE-ProRule" id="PRU00221"/>
    </source>
</evidence>
<evidence type="ECO:0000313" key="4">
    <source>
        <dbReference type="EMBL" id="OBZ74722.1"/>
    </source>
</evidence>
<feature type="repeat" description="WD" evidence="3">
    <location>
        <begin position="19"/>
        <end position="60"/>
    </location>
</feature>
<name>A0A1C7MD29_GRIFR</name>
<dbReference type="AlphaFoldDB" id="A0A1C7MD29"/>
<dbReference type="InterPro" id="IPR036322">
    <property type="entry name" value="WD40_repeat_dom_sf"/>
</dbReference>
<gene>
    <name evidence="4" type="primary">HET-E1_14</name>
    <name evidence="4" type="ORF">A0H81_05778</name>
</gene>
<dbReference type="InterPro" id="IPR001680">
    <property type="entry name" value="WD40_rpt"/>
</dbReference>
<evidence type="ECO:0000256" key="1">
    <source>
        <dbReference type="ARBA" id="ARBA00022574"/>
    </source>
</evidence>
<evidence type="ECO:0000256" key="2">
    <source>
        <dbReference type="ARBA" id="ARBA00022737"/>
    </source>
</evidence>
<sequence>MAETVYLWDGDSGELRHTLAGHRGHIQSVAFFPEDTMLVIADHTLQVRIWDVRSGTCSQVVDISSRHTADLGRIDCMTISLAGHRLAVGISNFGRDRFGLGMTDGQIFILDCSNWHTLALAVVSFPDDIGDICFSPRGDRLVSASTQGTILIYDTAAMEGTTYIESNWLSPQGWHGAVAFTSDGTQIATYSGYSQGDSAIDVWTSSSGTFVHSWKRPVPYDESPISYLRFTNSEANDQLGIIMLTHGQRVLLRDVTTWTLKASTPEVYGRSQVFFSRDGQYLATATISGTVTMRKTSDLSECWTADLPSFGELLQDIRITPDRTNVLVYYPHGARRRLKCVLNFSTGELVERIYEGLEIALDEMIPNWDHLGLDRAGWIYSRESRRKLCWLPPVLRPANYYKTTSCNNHFAIVSSNDCSPLTVVNLSSLIETSARTASTAP</sequence>
<keyword evidence="2" id="KW-0677">Repeat</keyword>
<protein>
    <submittedName>
        <fullName evidence="4">Vegetative incompatibility protein HET-E-1</fullName>
    </submittedName>
</protein>
<dbReference type="Pfam" id="PF00400">
    <property type="entry name" value="WD40"/>
    <property type="match status" value="2"/>
</dbReference>
<keyword evidence="1 3" id="KW-0853">WD repeat</keyword>
<dbReference type="Gene3D" id="2.130.10.10">
    <property type="entry name" value="YVTN repeat-like/Quinoprotein amine dehydrogenase"/>
    <property type="match status" value="2"/>
</dbReference>
<dbReference type="EMBL" id="LUGG01000005">
    <property type="protein sequence ID" value="OBZ74722.1"/>
    <property type="molecule type" value="Genomic_DNA"/>
</dbReference>
<dbReference type="SMART" id="SM00320">
    <property type="entry name" value="WD40"/>
    <property type="match status" value="3"/>
</dbReference>
<dbReference type="PROSITE" id="PS50082">
    <property type="entry name" value="WD_REPEATS_2"/>
    <property type="match status" value="1"/>
</dbReference>
<dbReference type="STRING" id="5627.A0A1C7MD29"/>